<dbReference type="EMBL" id="CP058215">
    <property type="protein sequence ID" value="QLC50577.1"/>
    <property type="molecule type" value="Genomic_DNA"/>
</dbReference>
<dbReference type="InterPro" id="IPR014229">
    <property type="entry name" value="Spore_YtfJ"/>
</dbReference>
<organism evidence="2 3">
    <name type="scientific">Methanolobus zinderi</name>
    <dbReference type="NCBI Taxonomy" id="536044"/>
    <lineage>
        <taxon>Archaea</taxon>
        <taxon>Methanobacteriati</taxon>
        <taxon>Methanobacteriota</taxon>
        <taxon>Stenosarchaea group</taxon>
        <taxon>Methanomicrobia</taxon>
        <taxon>Methanosarcinales</taxon>
        <taxon>Methanosarcinaceae</taxon>
        <taxon>Methanolobus</taxon>
    </lineage>
</organism>
<name>A0A7D5E9M9_9EURY</name>
<evidence type="ECO:0000313" key="3">
    <source>
        <dbReference type="Proteomes" id="UP000509594"/>
    </source>
</evidence>
<dbReference type="AlphaFoldDB" id="A0A7D5E9M9"/>
<evidence type="ECO:0000256" key="1">
    <source>
        <dbReference type="SAM" id="MobiDB-lite"/>
    </source>
</evidence>
<dbReference type="PANTHER" id="PTHR39162:SF1">
    <property type="entry name" value="SPORULATION PROTEIN YTFJ"/>
    <property type="match status" value="1"/>
</dbReference>
<dbReference type="PANTHER" id="PTHR39162">
    <property type="entry name" value="GLL3345 PROTEIN"/>
    <property type="match status" value="1"/>
</dbReference>
<keyword evidence="3" id="KW-1185">Reference proteome</keyword>
<feature type="compositionally biased region" description="Acidic residues" evidence="1">
    <location>
        <begin position="164"/>
        <end position="175"/>
    </location>
</feature>
<gene>
    <name evidence="2" type="ORF">HWN40_10210</name>
</gene>
<reference evidence="2 3" key="1">
    <citation type="submission" date="2020-06" db="EMBL/GenBank/DDBJ databases">
        <title>Methanolobus halotolerans sp. nov., isolated from a saline lake Tus in Siberia.</title>
        <authorList>
            <person name="Shen Y."/>
            <person name="Chen S.-C."/>
            <person name="Lai M.-C."/>
            <person name="Huang H.-H."/>
            <person name="Chiu H.-H."/>
            <person name="Tang S.-L."/>
            <person name="Rogozin D.Y."/>
            <person name="Degermendzhy A.G."/>
        </authorList>
    </citation>
    <scope>NUCLEOTIDE SEQUENCE [LARGE SCALE GENOMIC DNA]</scope>
    <source>
        <strain evidence="2 3">DSM 21339</strain>
    </source>
</reference>
<dbReference type="Proteomes" id="UP000509594">
    <property type="component" value="Chromosome"/>
</dbReference>
<dbReference type="RefSeq" id="WP_176965633.1">
    <property type="nucleotide sequence ID" value="NZ_CP058215.1"/>
</dbReference>
<proteinExistence type="predicted"/>
<dbReference type="KEGG" id="mzi:HWN40_10210"/>
<feature type="region of interest" description="Disordered" evidence="1">
    <location>
        <begin position="120"/>
        <end position="187"/>
    </location>
</feature>
<dbReference type="OrthoDB" id="137775at2157"/>
<feature type="compositionally biased region" description="Basic and acidic residues" evidence="1">
    <location>
        <begin position="120"/>
        <end position="163"/>
    </location>
</feature>
<dbReference type="Pfam" id="PF09579">
    <property type="entry name" value="Spore_YtfJ"/>
    <property type="match status" value="1"/>
</dbReference>
<dbReference type="GeneID" id="55822051"/>
<evidence type="ECO:0000313" key="2">
    <source>
        <dbReference type="EMBL" id="QLC50577.1"/>
    </source>
</evidence>
<sequence length="187" mass="20175">MGVEDIMKEITDENESIINSKTLLGEPFTWAGKTVMPVIKMSAGYGSAGGERNKEKSQGFAGGGYAGVNMEPIAFVVIAEDDVRLLSITGKHRYSSVIDMIPEVASKIPEAVERAKVASNEVAEKAKRKSEQAGKMIKEKGSALRKETKEEAEALQEKASEEKAELEEAAEETEMETSSGKWGGSSK</sequence>
<protein>
    <submittedName>
        <fullName evidence="2">Sporulation protein</fullName>
    </submittedName>
</protein>
<accession>A0A7D5E9M9</accession>